<feature type="transmembrane region" description="Helical" evidence="3">
    <location>
        <begin position="583"/>
        <end position="605"/>
    </location>
</feature>
<feature type="region of interest" description="Disordered" evidence="2">
    <location>
        <begin position="233"/>
        <end position="276"/>
    </location>
</feature>
<dbReference type="SUPFAM" id="SSF103473">
    <property type="entry name" value="MFS general substrate transporter"/>
    <property type="match status" value="1"/>
</dbReference>
<keyword evidence="3" id="KW-1133">Transmembrane helix</keyword>
<feature type="region of interest" description="Disordered" evidence="2">
    <location>
        <begin position="1"/>
        <end position="40"/>
    </location>
</feature>
<dbReference type="InterPro" id="IPR020846">
    <property type="entry name" value="MFS_dom"/>
</dbReference>
<feature type="domain" description="Major facilitator superfamily (MFS) profile" evidence="4">
    <location>
        <begin position="50"/>
        <end position="637"/>
    </location>
</feature>
<gene>
    <name evidence="5" type="ORF">NP493_410g03018</name>
</gene>
<feature type="transmembrane region" description="Helical" evidence="3">
    <location>
        <begin position="115"/>
        <end position="134"/>
    </location>
</feature>
<keyword evidence="3" id="KW-0472">Membrane</keyword>
<dbReference type="EMBL" id="JAODUO010000410">
    <property type="protein sequence ID" value="KAK2181119.1"/>
    <property type="molecule type" value="Genomic_DNA"/>
</dbReference>
<dbReference type="PANTHER" id="PTHR11360:SF260">
    <property type="entry name" value="MFS DOMAIN-CONTAINING PROTEIN"/>
    <property type="match status" value="1"/>
</dbReference>
<feature type="region of interest" description="Disordered" evidence="2">
    <location>
        <begin position="318"/>
        <end position="375"/>
    </location>
</feature>
<feature type="transmembrane region" description="Helical" evidence="3">
    <location>
        <begin position="548"/>
        <end position="571"/>
    </location>
</feature>
<feature type="transmembrane region" description="Helical" evidence="3">
    <location>
        <begin position="611"/>
        <end position="632"/>
    </location>
</feature>
<feature type="transmembrane region" description="Helical" evidence="3">
    <location>
        <begin position="140"/>
        <end position="164"/>
    </location>
</feature>
<dbReference type="PANTHER" id="PTHR11360">
    <property type="entry name" value="MONOCARBOXYLATE TRANSPORTER"/>
    <property type="match status" value="1"/>
</dbReference>
<feature type="compositionally biased region" description="Basic residues" evidence="2">
    <location>
        <begin position="350"/>
        <end position="360"/>
    </location>
</feature>
<evidence type="ECO:0000313" key="5">
    <source>
        <dbReference type="EMBL" id="KAK2181119.1"/>
    </source>
</evidence>
<comment type="caution">
    <text evidence="5">The sequence shown here is derived from an EMBL/GenBank/DDBJ whole genome shotgun (WGS) entry which is preliminary data.</text>
</comment>
<feature type="compositionally biased region" description="Polar residues" evidence="2">
    <location>
        <begin position="362"/>
        <end position="371"/>
    </location>
</feature>
<dbReference type="InterPro" id="IPR050327">
    <property type="entry name" value="Proton-linked_MCT"/>
</dbReference>
<feature type="transmembrane region" description="Helical" evidence="3">
    <location>
        <begin position="88"/>
        <end position="108"/>
    </location>
</feature>
<evidence type="ECO:0000313" key="6">
    <source>
        <dbReference type="Proteomes" id="UP001209878"/>
    </source>
</evidence>
<dbReference type="Gene3D" id="1.20.1250.20">
    <property type="entry name" value="MFS general substrate transporter like domains"/>
    <property type="match status" value="2"/>
</dbReference>
<dbReference type="PROSITE" id="PS50850">
    <property type="entry name" value="MFS"/>
    <property type="match status" value="1"/>
</dbReference>
<dbReference type="Pfam" id="PF07690">
    <property type="entry name" value="MFS_1"/>
    <property type="match status" value="2"/>
</dbReference>
<feature type="compositionally biased region" description="Low complexity" evidence="2">
    <location>
        <begin position="22"/>
        <end position="38"/>
    </location>
</feature>
<dbReference type="GO" id="GO:0016020">
    <property type="term" value="C:membrane"/>
    <property type="evidence" value="ECO:0007669"/>
    <property type="project" value="UniProtKB-SubCell"/>
</dbReference>
<keyword evidence="3" id="KW-0812">Transmembrane</keyword>
<evidence type="ECO:0000256" key="2">
    <source>
        <dbReference type="SAM" id="MobiDB-lite"/>
    </source>
</evidence>
<organism evidence="5 6">
    <name type="scientific">Ridgeia piscesae</name>
    <name type="common">Tubeworm</name>
    <dbReference type="NCBI Taxonomy" id="27915"/>
    <lineage>
        <taxon>Eukaryota</taxon>
        <taxon>Metazoa</taxon>
        <taxon>Spiralia</taxon>
        <taxon>Lophotrochozoa</taxon>
        <taxon>Annelida</taxon>
        <taxon>Polychaeta</taxon>
        <taxon>Sedentaria</taxon>
        <taxon>Canalipalpata</taxon>
        <taxon>Sabellida</taxon>
        <taxon>Siboglinidae</taxon>
        <taxon>Ridgeia</taxon>
    </lineage>
</organism>
<dbReference type="Proteomes" id="UP001209878">
    <property type="component" value="Unassembled WGS sequence"/>
</dbReference>
<feature type="transmembrane region" description="Helical" evidence="3">
    <location>
        <begin position="202"/>
        <end position="223"/>
    </location>
</feature>
<feature type="transmembrane region" description="Helical" evidence="3">
    <location>
        <begin position="522"/>
        <end position="542"/>
    </location>
</feature>
<dbReference type="InterPro" id="IPR036259">
    <property type="entry name" value="MFS_trans_sf"/>
</dbReference>
<evidence type="ECO:0000259" key="4">
    <source>
        <dbReference type="PROSITE" id="PS50850"/>
    </source>
</evidence>
<reference evidence="5" key="1">
    <citation type="journal article" date="2023" name="Mol. Biol. Evol.">
        <title>Third-Generation Sequencing Reveals the Adaptive Role of the Epigenome in Three Deep-Sea Polychaetes.</title>
        <authorList>
            <person name="Perez M."/>
            <person name="Aroh O."/>
            <person name="Sun Y."/>
            <person name="Lan Y."/>
            <person name="Juniper S.K."/>
            <person name="Young C.R."/>
            <person name="Angers B."/>
            <person name="Qian P.Y."/>
        </authorList>
    </citation>
    <scope>NUCLEOTIDE SEQUENCE</scope>
    <source>
        <strain evidence="5">R07B-5</strain>
    </source>
</reference>
<comment type="subcellular location">
    <subcellularLocation>
        <location evidence="1">Membrane</location>
        <topology evidence="1">Multi-pass membrane protein</topology>
    </subcellularLocation>
</comment>
<proteinExistence type="predicted"/>
<feature type="transmembrane region" description="Helical" evidence="3">
    <location>
        <begin position="494"/>
        <end position="513"/>
    </location>
</feature>
<feature type="compositionally biased region" description="Basic and acidic residues" evidence="2">
    <location>
        <begin position="318"/>
        <end position="332"/>
    </location>
</feature>
<evidence type="ECO:0000256" key="1">
    <source>
        <dbReference type="ARBA" id="ARBA00004141"/>
    </source>
</evidence>
<feature type="transmembrane region" description="Helical" evidence="3">
    <location>
        <begin position="171"/>
        <end position="190"/>
    </location>
</feature>
<name>A0AAD9NVG2_RIDPI</name>
<keyword evidence="6" id="KW-1185">Reference proteome</keyword>
<dbReference type="FunFam" id="1.20.1250.20:FF:000505">
    <property type="entry name" value="Predicted protein"/>
    <property type="match status" value="1"/>
</dbReference>
<accession>A0AAD9NVG2</accession>
<evidence type="ECO:0000256" key="3">
    <source>
        <dbReference type="SAM" id="Phobius"/>
    </source>
</evidence>
<sequence length="681" mass="72444">MQPASDATEDCTDGNVNGKPPSSSRRCSSDGSGASGASVKPPDGGWGWVVVLGSFVAHLIADGCSFSFGVLYAELLDYFSESKGKTALVGSLFVSVPLITGPVASALTNRYGCQATVAAGGLIAGLGFVMSAFADSIEVLCVTIGIVSGLGLSMVYVPAVVVVAQYFEKRRAFATGIAVAGSGIGTFVFAPLTQLLIDLYTWRGAVLIIGGIMFNVIICGLLFRPLGGAGRRAPPGGGGDVSSSESSSESVRPSTPETCRLPTIPDDAPAPMDEGQHDLTHSLLTFPTYLRSDLDAVATDLPKGVDDRGLCDILKEHHRREESRTRRQRTDAVHANGHARRCTMPESRGSVRKHSSKRTGSKAGSGSSGQHTLPMGRKDVFYRGSLLTSGRPIDSVSGRWVSCPDIVLHVRVEARGSRETGSSPRRRGVLNALRISREAKHIMSEMLDASILRSRVFLLFCASNMLLYSAYDVPYVYTPDKALQMGISSQRSSFLISVIGITSTVGQVVIGFLGDRPRINTLLLYNALTSVAGVATMVVPLLTSYTALAAYCSVFGFFISANYALTTIILVNLLGMDKLTNAYGIVMLAEGVANVVGPPLAGWLSDVTGDYNMTFCVAGAIILLSGLMLFLVPYVRKWDRVSGLPDVSFRLVRADEQDDPATTKPTKRRLVAVADDRGVFV</sequence>
<dbReference type="AlphaFoldDB" id="A0AAD9NVG2"/>
<feature type="transmembrane region" description="Helical" evidence="3">
    <location>
        <begin position="456"/>
        <end position="474"/>
    </location>
</feature>
<protein>
    <recommendedName>
        <fullName evidence="4">Major facilitator superfamily (MFS) profile domain-containing protein</fullName>
    </recommendedName>
</protein>
<feature type="transmembrane region" description="Helical" evidence="3">
    <location>
        <begin position="46"/>
        <end position="68"/>
    </location>
</feature>
<dbReference type="GO" id="GO:0008028">
    <property type="term" value="F:monocarboxylic acid transmembrane transporter activity"/>
    <property type="evidence" value="ECO:0007669"/>
    <property type="project" value="TreeGrafter"/>
</dbReference>
<dbReference type="CDD" id="cd17352">
    <property type="entry name" value="MFS_MCT_SLC16"/>
    <property type="match status" value="1"/>
</dbReference>
<dbReference type="InterPro" id="IPR011701">
    <property type="entry name" value="MFS"/>
</dbReference>